<organism evidence="1 2">
    <name type="scientific">Malassezia globosa (strain ATCC MYA-4612 / CBS 7966)</name>
    <name type="common">Dandruff-associated fungus</name>
    <dbReference type="NCBI Taxonomy" id="425265"/>
    <lineage>
        <taxon>Eukaryota</taxon>
        <taxon>Fungi</taxon>
        <taxon>Dikarya</taxon>
        <taxon>Basidiomycota</taxon>
        <taxon>Ustilaginomycotina</taxon>
        <taxon>Malasseziomycetes</taxon>
        <taxon>Malasseziales</taxon>
        <taxon>Malasseziaceae</taxon>
        <taxon>Malassezia</taxon>
    </lineage>
</organism>
<keyword evidence="2" id="KW-1185">Reference proteome</keyword>
<dbReference type="OrthoDB" id="1405595at2759"/>
<gene>
    <name evidence="1" type="ORF">MGL_0170</name>
</gene>
<sequence length="311" mass="34692">MLLTQRDKLPASLAIARSALSALAMRLPTSEVWAWRQVGAELSGLVDQARDLVSQYERVQTEGTPLERHLWFQQGTSFDGCWECLSLVQALWCYAVVGAFDDSMGPAHKGTAASMAQRVWNPSLLPSAMTVLEQLLCVLASIGTTLQAQSWKCSTVSSNAKSSDTFGFLWWGLCESIRRSVLATHALLVVWQYTRAASEETHAPAPRLGSPLICQHIPSKVWDHIMQLELPAIASVFEADNVTQWRLNMEKHATQHGVSEQKLSLMMCMQYRPSSASEDRANIPFYLTSYFHHHDEFTNICLCALFGLTES</sequence>
<dbReference type="GeneID" id="5856701"/>
<name>A8PS09_MALGO</name>
<dbReference type="VEuPathDB" id="FungiDB:MGL_0170"/>
<dbReference type="AlphaFoldDB" id="A8PS09"/>
<proteinExistence type="predicted"/>
<dbReference type="RefSeq" id="XP_001732395.1">
    <property type="nucleotide sequence ID" value="XM_001732343.1"/>
</dbReference>
<dbReference type="Proteomes" id="UP000008837">
    <property type="component" value="Unassembled WGS sequence"/>
</dbReference>
<dbReference type="InParanoid" id="A8PS09"/>
<dbReference type="EMBL" id="AAYY01000001">
    <property type="protein sequence ID" value="EDP45181.1"/>
    <property type="molecule type" value="Genomic_DNA"/>
</dbReference>
<accession>A8PS09</accession>
<protein>
    <submittedName>
        <fullName evidence="1">Uncharacterized protein</fullName>
    </submittedName>
</protein>
<reference evidence="1 2" key="1">
    <citation type="journal article" date="2007" name="Proc. Natl. Acad. Sci. U.S.A.">
        <title>Dandruff-associated Malassezia genomes reveal convergent and divergent virulence traits shared with plant and human fungal pathogens.</title>
        <authorList>
            <person name="Xu J."/>
            <person name="Saunders C.W."/>
            <person name="Hu P."/>
            <person name="Grant R.A."/>
            <person name="Boekhout T."/>
            <person name="Kuramae E.E."/>
            <person name="Kronstad J.W."/>
            <person name="Deangelis Y.M."/>
            <person name="Reeder N.L."/>
            <person name="Johnstone K.R."/>
            <person name="Leland M."/>
            <person name="Fieno A.M."/>
            <person name="Begley W.M."/>
            <person name="Sun Y."/>
            <person name="Lacey M.P."/>
            <person name="Chaudhary T."/>
            <person name="Keough T."/>
            <person name="Chu L."/>
            <person name="Sears R."/>
            <person name="Yuan B."/>
            <person name="Dawson T.L.Jr."/>
        </authorList>
    </citation>
    <scope>NUCLEOTIDE SEQUENCE [LARGE SCALE GENOMIC DNA]</scope>
    <source>
        <strain evidence="2">ATCC MYA-4612 / CBS 7966</strain>
    </source>
</reference>
<dbReference type="KEGG" id="mgl:MGL_0170"/>
<evidence type="ECO:0000313" key="2">
    <source>
        <dbReference type="Proteomes" id="UP000008837"/>
    </source>
</evidence>
<evidence type="ECO:0000313" key="1">
    <source>
        <dbReference type="EMBL" id="EDP45181.1"/>
    </source>
</evidence>
<comment type="caution">
    <text evidence="1">The sequence shown here is derived from an EMBL/GenBank/DDBJ whole genome shotgun (WGS) entry which is preliminary data.</text>
</comment>
<dbReference type="STRING" id="425265.A8PS09"/>